<dbReference type="Gene3D" id="1.10.150.240">
    <property type="entry name" value="Putative phosphatase, domain 2"/>
    <property type="match status" value="1"/>
</dbReference>
<evidence type="ECO:0000256" key="4">
    <source>
        <dbReference type="ARBA" id="ARBA00022842"/>
    </source>
</evidence>
<dbReference type="InterPro" id="IPR036412">
    <property type="entry name" value="HAD-like_sf"/>
</dbReference>
<comment type="cofactor">
    <cofactor evidence="1">
        <name>Mg(2+)</name>
        <dbReference type="ChEBI" id="CHEBI:18420"/>
    </cofactor>
</comment>
<keyword evidence="5" id="KW-0119">Carbohydrate metabolism</keyword>
<comment type="similarity">
    <text evidence="2">Belongs to the HAD-like hydrolase superfamily. CbbY/CbbZ/Gph/YieH family.</text>
</comment>
<evidence type="ECO:0000256" key="1">
    <source>
        <dbReference type="ARBA" id="ARBA00001946"/>
    </source>
</evidence>
<protein>
    <submittedName>
        <fullName evidence="6">HAD family hydrolase</fullName>
    </submittedName>
</protein>
<dbReference type="Gene3D" id="3.40.50.1000">
    <property type="entry name" value="HAD superfamily/HAD-like"/>
    <property type="match status" value="1"/>
</dbReference>
<keyword evidence="7" id="KW-1185">Reference proteome</keyword>
<evidence type="ECO:0000256" key="2">
    <source>
        <dbReference type="ARBA" id="ARBA00006171"/>
    </source>
</evidence>
<dbReference type="PANTHER" id="PTHR46193:SF18">
    <property type="entry name" value="HEXITOL PHOSPHATASE B"/>
    <property type="match status" value="1"/>
</dbReference>
<dbReference type="RefSeq" id="WP_344993869.1">
    <property type="nucleotide sequence ID" value="NZ_BAABCD010000022.1"/>
</dbReference>
<keyword evidence="6" id="KW-0378">Hydrolase</keyword>
<dbReference type="Pfam" id="PF00702">
    <property type="entry name" value="Hydrolase"/>
    <property type="match status" value="1"/>
</dbReference>
<evidence type="ECO:0000313" key="6">
    <source>
        <dbReference type="EMBL" id="MFC4754767.1"/>
    </source>
</evidence>
<evidence type="ECO:0000256" key="5">
    <source>
        <dbReference type="ARBA" id="ARBA00023277"/>
    </source>
</evidence>
<sequence>MDHDGIEAVLLDLDGVITPTAEKHMQAWNRMFTGYFAERGLEPYSDEDYFRYIDGKPRDEGIVSMLAARDLTLPMGEEEMDDDKAAADRALTDTVTGLGERKNAVFRQLLDEGIEAYPGSVAYLDALDAAGIAKCVVSSSKNAVAVLTAAGLRDRFEVIVDGEVAAAEGIPGKPRPDTYLRGAELLGVPADRCVVVEDAVSGVQAGAAGGFARVVGVDRGAGKQVLLDAGADVVVVDLAELIPDPTEARA</sequence>
<dbReference type="PANTHER" id="PTHR46193">
    <property type="entry name" value="6-PHOSPHOGLUCONATE PHOSPHATASE"/>
    <property type="match status" value="1"/>
</dbReference>
<accession>A0ABV9PNR6</accession>
<dbReference type="EMBL" id="JBHSHP010000021">
    <property type="protein sequence ID" value="MFC4754767.1"/>
    <property type="molecule type" value="Genomic_DNA"/>
</dbReference>
<dbReference type="InterPro" id="IPR023198">
    <property type="entry name" value="PGP-like_dom2"/>
</dbReference>
<dbReference type="NCBIfam" id="TIGR01509">
    <property type="entry name" value="HAD-SF-IA-v3"/>
    <property type="match status" value="1"/>
</dbReference>
<dbReference type="InterPro" id="IPR023214">
    <property type="entry name" value="HAD_sf"/>
</dbReference>
<dbReference type="InterPro" id="IPR051600">
    <property type="entry name" value="Beta-PGM-like"/>
</dbReference>
<organism evidence="6 7">
    <name type="scientific">Dietzia aurantiaca</name>
    <dbReference type="NCBI Taxonomy" id="983873"/>
    <lineage>
        <taxon>Bacteria</taxon>
        <taxon>Bacillati</taxon>
        <taxon>Actinomycetota</taxon>
        <taxon>Actinomycetes</taxon>
        <taxon>Mycobacteriales</taxon>
        <taxon>Dietziaceae</taxon>
        <taxon>Dietzia</taxon>
    </lineage>
</organism>
<comment type="caution">
    <text evidence="6">The sequence shown here is derived from an EMBL/GenBank/DDBJ whole genome shotgun (WGS) entry which is preliminary data.</text>
</comment>
<reference evidence="7" key="1">
    <citation type="journal article" date="2019" name="Int. J. Syst. Evol. Microbiol.">
        <title>The Global Catalogue of Microorganisms (GCM) 10K type strain sequencing project: providing services to taxonomists for standard genome sequencing and annotation.</title>
        <authorList>
            <consortium name="The Broad Institute Genomics Platform"/>
            <consortium name="The Broad Institute Genome Sequencing Center for Infectious Disease"/>
            <person name="Wu L."/>
            <person name="Ma J."/>
        </authorList>
    </citation>
    <scope>NUCLEOTIDE SEQUENCE [LARGE SCALE GENOMIC DNA]</scope>
    <source>
        <strain evidence="7">JCM 11882</strain>
    </source>
</reference>
<dbReference type="GO" id="GO:0016787">
    <property type="term" value="F:hydrolase activity"/>
    <property type="evidence" value="ECO:0007669"/>
    <property type="project" value="UniProtKB-KW"/>
</dbReference>
<proteinExistence type="inferred from homology"/>
<name>A0ABV9PNR6_9ACTN</name>
<keyword evidence="3" id="KW-0479">Metal-binding</keyword>
<dbReference type="Proteomes" id="UP001595836">
    <property type="component" value="Unassembled WGS sequence"/>
</dbReference>
<dbReference type="SUPFAM" id="SSF56784">
    <property type="entry name" value="HAD-like"/>
    <property type="match status" value="1"/>
</dbReference>
<dbReference type="InterPro" id="IPR006439">
    <property type="entry name" value="HAD-SF_hydro_IA"/>
</dbReference>
<gene>
    <name evidence="6" type="ORF">ACFO7U_08240</name>
</gene>
<keyword evidence="4" id="KW-0460">Magnesium</keyword>
<dbReference type="SFLD" id="SFLDS00003">
    <property type="entry name" value="Haloacid_Dehalogenase"/>
    <property type="match status" value="1"/>
</dbReference>
<evidence type="ECO:0000313" key="7">
    <source>
        <dbReference type="Proteomes" id="UP001595836"/>
    </source>
</evidence>
<dbReference type="SFLD" id="SFLDG01129">
    <property type="entry name" value="C1.5:_HAD__Beta-PGM__Phosphata"/>
    <property type="match status" value="1"/>
</dbReference>
<evidence type="ECO:0000256" key="3">
    <source>
        <dbReference type="ARBA" id="ARBA00022723"/>
    </source>
</evidence>